<keyword evidence="1" id="KW-0378">Hydrolase</keyword>
<dbReference type="Pfam" id="PF00176">
    <property type="entry name" value="SNF2-rel_dom"/>
    <property type="match status" value="1"/>
</dbReference>
<keyword evidence="2" id="KW-0175">Coiled coil</keyword>
<accession>A0A516AFX5</accession>
<dbReference type="Gene3D" id="3.40.50.300">
    <property type="entry name" value="P-loop containing nucleotide triphosphate hydrolases"/>
    <property type="match status" value="2"/>
</dbReference>
<dbReference type="SUPFAM" id="SSF52540">
    <property type="entry name" value="P-loop containing nucleoside triphosphate hydrolases"/>
    <property type="match status" value="2"/>
</dbReference>
<evidence type="ECO:0000256" key="3">
    <source>
        <dbReference type="SAM" id="MobiDB-lite"/>
    </source>
</evidence>
<dbReference type="GO" id="GO:0016787">
    <property type="term" value="F:hydrolase activity"/>
    <property type="evidence" value="ECO:0007669"/>
    <property type="project" value="UniProtKB-KW"/>
</dbReference>
<dbReference type="InterPro" id="IPR027417">
    <property type="entry name" value="P-loop_NTPase"/>
</dbReference>
<dbReference type="SMART" id="SM00490">
    <property type="entry name" value="HELICc"/>
    <property type="match status" value="1"/>
</dbReference>
<dbReference type="InterPro" id="IPR001650">
    <property type="entry name" value="Helicase_C-like"/>
</dbReference>
<organism evidence="6">
    <name type="scientific">Lingulaulax polyedra</name>
    <name type="common">Dinoflagellate</name>
    <name type="synonym">Lingulodinium polyedra</name>
    <dbReference type="NCBI Taxonomy" id="160621"/>
    <lineage>
        <taxon>Eukaryota</taxon>
        <taxon>Sar</taxon>
        <taxon>Alveolata</taxon>
        <taxon>Dinophyceae</taxon>
        <taxon>Gonyaulacales</taxon>
        <taxon>Lingulodiniaceae</taxon>
        <taxon>Lingulaulax</taxon>
    </lineage>
</organism>
<reference evidence="6" key="1">
    <citation type="journal article" date="2019" name="Microorganisms">
        <title>DNA Damage Response Pathways in Dinoflagellates.</title>
        <authorList>
            <person name="Li C."/>
            <person name="Wong J."/>
        </authorList>
    </citation>
    <scope>NUCLEOTIDE SEQUENCE</scope>
</reference>
<evidence type="ECO:0000313" key="6">
    <source>
        <dbReference type="EMBL" id="QDO16211.1"/>
    </source>
</evidence>
<dbReference type="GO" id="GO:0015616">
    <property type="term" value="F:DNA translocase activity"/>
    <property type="evidence" value="ECO:0007669"/>
    <property type="project" value="TreeGrafter"/>
</dbReference>
<dbReference type="PROSITE" id="PS51194">
    <property type="entry name" value="HELICASE_CTER"/>
    <property type="match status" value="1"/>
</dbReference>
<dbReference type="InterPro" id="IPR049730">
    <property type="entry name" value="SNF2/RAD54-like_C"/>
</dbReference>
<dbReference type="EMBL" id="MN125744">
    <property type="protein sequence ID" value="QDO16211.1"/>
    <property type="molecule type" value="mRNA"/>
</dbReference>
<dbReference type="AlphaFoldDB" id="A0A516AFX5"/>
<dbReference type="InterPro" id="IPR038718">
    <property type="entry name" value="SNF2-like_sf"/>
</dbReference>
<evidence type="ECO:0000259" key="4">
    <source>
        <dbReference type="PROSITE" id="PS51192"/>
    </source>
</evidence>
<evidence type="ECO:0000256" key="2">
    <source>
        <dbReference type="SAM" id="Coils"/>
    </source>
</evidence>
<dbReference type="SMART" id="SM00487">
    <property type="entry name" value="DEXDc"/>
    <property type="match status" value="1"/>
</dbReference>
<feature type="domain" description="Helicase ATP-binding" evidence="4">
    <location>
        <begin position="62"/>
        <end position="267"/>
    </location>
</feature>
<feature type="compositionally biased region" description="Low complexity" evidence="3">
    <location>
        <begin position="820"/>
        <end position="854"/>
    </location>
</feature>
<feature type="region of interest" description="Disordered" evidence="3">
    <location>
        <begin position="170"/>
        <end position="207"/>
    </location>
</feature>
<name>A0A516AFX5_LINPO</name>
<sequence length="1226" mass="131481">MGAPPAEAAARLAAAWPPAARGDAAGPWAPAPAGPAAPALRLPKRLHEHLRGYQREGVAWMWRLYHARAGGVLADDMGLGKTVQSCGFLRAVRAAGATHFLVLVPVTLMDQWAKEVRKWCPDCPVYVYHGAAGQRARALRAAMRPSGGVLLTSYAIVKNEDHGLTHVTVSEPAPDPSRCSWLGKRPREEDAADGRAAQPASKGQVEEREKPWDVVICDEAHVMRTISTLLGKSLRRVRANCRILLTGTPVQNALQDLWALMDFAQPGLLGNHATFSKRFGDPIEKGSVRGASPSAVALKRHLCEQLGQFVAPHLLRRTKRDVGLLAPEDAHPAAEEGQLVPFSTPLNNVLVSPAVESTLPPKVELVVWLLPTAEQVLTYQKALETSEVIREANSKTRLGVEVFRAIGLLKGLCNHPALGLPTSRPGVWREYLAKPAEGLMDARQLGRMEGPCRPARAEGAADQAEPEDLQAEGADAGGAVERLLRGLPSDAAAVVAQSAKLRCLAALLPALAARGHRTLIFSQGVKMMDLVEICVLKRQGIGYLRIDGQTDVTTRAERVESFQTQRERYQCMLLTTRVGGYGLNLTGADRVVLLDPAWNPATDMQAVERAYRIGQEREVLTYRLVMSGLIEDKMFRLQVFKMGLTKTALETRQQHRYFAADEIRGLFEWTDPALGETRRLLVEKHGDEDGEAADRAARCDGSHEGWLEAGPALGLSSFSALYSTLAQEQEELQEGGCAEELREMRHKLGEAERKAQGAAEARQAVETSLEAAQGGIEAAVQQLSTAAEAKSKAAERLKQAQHELVQARRQETAAERLLEKAAQAQAQAQRQLPSAAEGRQAAGEAAADAEHQAAQAGETLGPAEQALQRALEDVDSASSSVSSASNARGSSGGEEGIVGAPAGAVNAMKRAFERACKAFDAAQAGRAAAPRALAEAIKAEARHKECEADVAIAAKHAEPSEEAQCKALQAALKAAEKEAAKAEKAAERAAERAASSQEQAAQAVSDLREAAASLADALYGLGEGTLQRHVKAAQQRLKASARGLGTAWQAVRAAHEARTKAEGLHRKAARAATTAVLACKEAEGRAAAAGREQARAAEEAGASRARRASCEAEVEGARAACAAAGEQEAGQKRRREELREALSEAKQRLKSARVAEREATAGREALYKHYARTGDGAKEEVAVSRASAEEQQKAIEALQALRDEEYDANQVVEAYESKRKPRPEGE</sequence>
<feature type="domain" description="Helicase C-terminal" evidence="5">
    <location>
        <begin position="503"/>
        <end position="664"/>
    </location>
</feature>
<dbReference type="PANTHER" id="PTHR45629:SF7">
    <property type="entry name" value="DNA EXCISION REPAIR PROTEIN ERCC-6-RELATED"/>
    <property type="match status" value="1"/>
</dbReference>
<dbReference type="InterPro" id="IPR014001">
    <property type="entry name" value="Helicase_ATP-bd"/>
</dbReference>
<dbReference type="InterPro" id="IPR050496">
    <property type="entry name" value="SNF2_RAD54_helicase_repair"/>
</dbReference>
<evidence type="ECO:0000259" key="5">
    <source>
        <dbReference type="PROSITE" id="PS51194"/>
    </source>
</evidence>
<dbReference type="PROSITE" id="PS51192">
    <property type="entry name" value="HELICASE_ATP_BIND_1"/>
    <property type="match status" value="1"/>
</dbReference>
<dbReference type="InterPro" id="IPR000330">
    <property type="entry name" value="SNF2_N"/>
</dbReference>
<feature type="region of interest" description="Disordered" evidence="3">
    <location>
        <begin position="818"/>
        <end position="854"/>
    </location>
</feature>
<feature type="region of interest" description="Disordered" evidence="3">
    <location>
        <begin position="870"/>
        <end position="896"/>
    </location>
</feature>
<dbReference type="CDD" id="cd18793">
    <property type="entry name" value="SF2_C_SNF"/>
    <property type="match status" value="1"/>
</dbReference>
<dbReference type="Gene3D" id="1.20.120.850">
    <property type="entry name" value="SWI2/SNF2 ATPases, N-terminal domain"/>
    <property type="match status" value="1"/>
</dbReference>
<evidence type="ECO:0000256" key="1">
    <source>
        <dbReference type="ARBA" id="ARBA00022801"/>
    </source>
</evidence>
<dbReference type="PANTHER" id="PTHR45629">
    <property type="entry name" value="SNF2/RAD54 FAMILY MEMBER"/>
    <property type="match status" value="1"/>
</dbReference>
<dbReference type="Pfam" id="PF00271">
    <property type="entry name" value="Helicase_C"/>
    <property type="match status" value="1"/>
</dbReference>
<feature type="coiled-coil region" evidence="2">
    <location>
        <begin position="1128"/>
        <end position="1155"/>
    </location>
</feature>
<feature type="compositionally biased region" description="Low complexity" evidence="3">
    <location>
        <begin position="876"/>
        <end position="889"/>
    </location>
</feature>
<dbReference type="Gene3D" id="3.40.50.10810">
    <property type="entry name" value="Tandem AAA-ATPase domain"/>
    <property type="match status" value="2"/>
</dbReference>
<protein>
    <submittedName>
        <fullName evidence="6">DNA excision repair protein ERCC-6</fullName>
    </submittedName>
</protein>
<dbReference type="GO" id="GO:0005524">
    <property type="term" value="F:ATP binding"/>
    <property type="evidence" value="ECO:0007669"/>
    <property type="project" value="InterPro"/>
</dbReference>
<proteinExistence type="evidence at transcript level"/>
<feature type="coiled-coil region" evidence="2">
    <location>
        <begin position="958"/>
        <end position="999"/>
    </location>
</feature>